<dbReference type="Proteomes" id="UP000005143">
    <property type="component" value="Unassembled WGS sequence"/>
</dbReference>
<evidence type="ECO:0000313" key="4">
    <source>
        <dbReference type="Proteomes" id="UP000005143"/>
    </source>
</evidence>
<reference evidence="3 4" key="1">
    <citation type="journal article" date="2013" name="Biodegradation">
        <title>Quantitative proteomic analysis of ibuprofen-degrading Patulibacter sp. strain I11.</title>
        <authorList>
            <person name="Almeida B."/>
            <person name="Kjeldal H."/>
            <person name="Lolas I."/>
            <person name="Knudsen A.D."/>
            <person name="Carvalho G."/>
            <person name="Nielsen K.L."/>
            <person name="Barreto Crespo M.T."/>
            <person name="Stensballe A."/>
            <person name="Nielsen J.L."/>
        </authorList>
    </citation>
    <scope>NUCLEOTIDE SEQUENCE [LARGE SCALE GENOMIC DNA]</scope>
    <source>
        <strain evidence="3 4">I11</strain>
    </source>
</reference>
<name>H0EAS1_9ACTN</name>
<dbReference type="OrthoDB" id="4737071at2"/>
<dbReference type="PANTHER" id="PTHR35401">
    <property type="entry name" value="COPG FAMILY HELIX-TURN-HELIX PROTEIN-RELATED-RELATED"/>
    <property type="match status" value="1"/>
</dbReference>
<keyword evidence="4" id="KW-1185">Reference proteome</keyword>
<dbReference type="Gene3D" id="1.20.5.780">
    <property type="entry name" value="Single helix bin"/>
    <property type="match status" value="1"/>
</dbReference>
<comment type="caution">
    <text evidence="3">The sequence shown here is derived from an EMBL/GenBank/DDBJ whole genome shotgun (WGS) entry which is preliminary data.</text>
</comment>
<organism evidence="3 4">
    <name type="scientific">Patulibacter medicamentivorans</name>
    <dbReference type="NCBI Taxonomy" id="1097667"/>
    <lineage>
        <taxon>Bacteria</taxon>
        <taxon>Bacillati</taxon>
        <taxon>Actinomycetota</taxon>
        <taxon>Thermoleophilia</taxon>
        <taxon>Solirubrobacterales</taxon>
        <taxon>Patulibacteraceae</taxon>
        <taxon>Patulibacter</taxon>
    </lineage>
</organism>
<evidence type="ECO:0008006" key="5">
    <source>
        <dbReference type="Google" id="ProtNLM"/>
    </source>
</evidence>
<keyword evidence="1" id="KW-1277">Toxin-antitoxin system</keyword>
<accession>H0EAS1</accession>
<dbReference type="EMBL" id="AGUD01000297">
    <property type="protein sequence ID" value="EHN09246.1"/>
    <property type="molecule type" value="Genomic_DNA"/>
</dbReference>
<dbReference type="Pfam" id="PF08681">
    <property type="entry name" value="TacA1"/>
    <property type="match status" value="1"/>
</dbReference>
<dbReference type="AlphaFoldDB" id="H0EAS1"/>
<evidence type="ECO:0000256" key="1">
    <source>
        <dbReference type="ARBA" id="ARBA00022649"/>
    </source>
</evidence>
<protein>
    <recommendedName>
        <fullName evidence="5">DUF1778 domain-containing protein</fullName>
    </recommendedName>
</protein>
<dbReference type="InterPro" id="IPR010985">
    <property type="entry name" value="Ribbon_hlx_hlx"/>
</dbReference>
<sequence length="92" mass="10330">MATIKDDRLQIRVDPQRKRLLERAADAAHLNLSAFVLQAASQHAEQVLAQRPIIDLAPEAARAFDDALAHPAQVNERLASALGRPRRFRWVD</sequence>
<proteinExistence type="inferred from homology"/>
<evidence type="ECO:0000313" key="3">
    <source>
        <dbReference type="EMBL" id="EHN09246.1"/>
    </source>
</evidence>
<dbReference type="InterPro" id="IPR014795">
    <property type="entry name" value="TacA_1-like"/>
</dbReference>
<dbReference type="SUPFAM" id="SSF47598">
    <property type="entry name" value="Ribbon-helix-helix"/>
    <property type="match status" value="1"/>
</dbReference>
<dbReference type="RefSeq" id="WP_007578442.1">
    <property type="nucleotide sequence ID" value="NZ_AGUD01000297.1"/>
</dbReference>
<evidence type="ECO:0000256" key="2">
    <source>
        <dbReference type="ARBA" id="ARBA00049988"/>
    </source>
</evidence>
<gene>
    <name evidence="3" type="ORF">PAI11_39450</name>
</gene>
<dbReference type="GO" id="GO:0006355">
    <property type="term" value="P:regulation of DNA-templated transcription"/>
    <property type="evidence" value="ECO:0007669"/>
    <property type="project" value="InterPro"/>
</dbReference>
<comment type="similarity">
    <text evidence="2">Belongs to the TacA antitoxin family.</text>
</comment>